<dbReference type="EMBL" id="JYFN01000031">
    <property type="protein sequence ID" value="KJE21827.1"/>
    <property type="molecule type" value="Genomic_DNA"/>
</dbReference>
<dbReference type="Proteomes" id="UP000032545">
    <property type="component" value="Unassembled WGS sequence"/>
</dbReference>
<dbReference type="GO" id="GO:0005737">
    <property type="term" value="C:cytoplasm"/>
    <property type="evidence" value="ECO:0007669"/>
    <property type="project" value="TreeGrafter"/>
</dbReference>
<evidence type="ECO:0000313" key="11">
    <source>
        <dbReference type="Proteomes" id="UP000032545"/>
    </source>
</evidence>
<dbReference type="InterPro" id="IPR006091">
    <property type="entry name" value="Acyl-CoA_Oxase/DH_mid-dom"/>
</dbReference>
<sequence length="399" mass="43629">MSVTAAPSSGSDTFPTGAWELPDEFRMLADTVRRFMETEVRPLEDTLPHDAAGLPPELLKPLQAKARAADLWALQTPAEFGGAGLSVLGQVVVAEEAAKCRMGAFFPACGAFGGNPPTVMFSATQEQFETYARPIIEGKAGRAFTAISEPSGGSDPARAIRCRAERDGDHYVINGTKMWTTHAGSAAWGVLYARTGEPGRRDGITCFILPNDVEGLTKFPIDVMTSYAPYELHFDNVRIPVANRIGEEGQGFRLASQFLVSGRIAYAAGPIGIAQQALGMAIDWVKQREVFGSRLADKQGIQWMIADSEVELRAARLLMYQAAWNADLGKDVRVDASVCKMYGTEAAYRVLDRCVQMFGALGLSKEMPLERWFRDLRVKRLGEGASEVQKMIIARELLR</sequence>
<comment type="caution">
    <text evidence="10">The sequence shown here is derived from an EMBL/GenBank/DDBJ whole genome shotgun (WGS) entry which is preliminary data.</text>
</comment>
<evidence type="ECO:0000256" key="6">
    <source>
        <dbReference type="RuleBase" id="RU362125"/>
    </source>
</evidence>
<dbReference type="Gene3D" id="1.10.540.10">
    <property type="entry name" value="Acyl-CoA dehydrogenase/oxidase, N-terminal domain"/>
    <property type="match status" value="1"/>
</dbReference>
<dbReference type="InterPro" id="IPR013786">
    <property type="entry name" value="AcylCoA_DH/ox_N"/>
</dbReference>
<proteinExistence type="inferred from homology"/>
<protein>
    <submittedName>
        <fullName evidence="10">Acyl-CoA dehydrogenase</fullName>
        <ecNumber evidence="10">1.3.8.7</ecNumber>
    </submittedName>
</protein>
<feature type="domain" description="Acyl-CoA oxidase/dehydrogenase middle" evidence="8">
    <location>
        <begin position="145"/>
        <end position="237"/>
    </location>
</feature>
<feature type="domain" description="Acyl-CoA dehydrogenase/oxidase N-terminal" evidence="9">
    <location>
        <begin position="23"/>
        <end position="139"/>
    </location>
</feature>
<dbReference type="GO" id="GO:0070991">
    <property type="term" value="F:medium-chain fatty acyl-CoA dehydrogenase activity"/>
    <property type="evidence" value="ECO:0007669"/>
    <property type="project" value="UniProtKB-EC"/>
</dbReference>
<evidence type="ECO:0000259" key="8">
    <source>
        <dbReference type="Pfam" id="PF02770"/>
    </source>
</evidence>
<dbReference type="PANTHER" id="PTHR48083">
    <property type="entry name" value="MEDIUM-CHAIN SPECIFIC ACYL-COA DEHYDROGENASE, MITOCHONDRIAL-RELATED"/>
    <property type="match status" value="1"/>
</dbReference>
<evidence type="ECO:0000256" key="2">
    <source>
        <dbReference type="ARBA" id="ARBA00009347"/>
    </source>
</evidence>
<dbReference type="InterPro" id="IPR037069">
    <property type="entry name" value="AcylCoA_DH/ox_N_sf"/>
</dbReference>
<keyword evidence="11" id="KW-1185">Reference proteome</keyword>
<dbReference type="InterPro" id="IPR050741">
    <property type="entry name" value="Acyl-CoA_dehydrogenase"/>
</dbReference>
<keyword evidence="5 6" id="KW-0560">Oxidoreductase</keyword>
<evidence type="ECO:0000313" key="10">
    <source>
        <dbReference type="EMBL" id="KJE21827.1"/>
    </source>
</evidence>
<dbReference type="PATRIC" id="fig|1502723.3.peg.3558"/>
<keyword evidence="3 6" id="KW-0285">Flavoprotein</keyword>
<comment type="similarity">
    <text evidence="2 6">Belongs to the acyl-CoA dehydrogenase family.</text>
</comment>
<evidence type="ECO:0000259" key="7">
    <source>
        <dbReference type="Pfam" id="PF00441"/>
    </source>
</evidence>
<organism evidence="10 11">
    <name type="scientific">Frankia torreyi</name>
    <dbReference type="NCBI Taxonomy" id="1856"/>
    <lineage>
        <taxon>Bacteria</taxon>
        <taxon>Bacillati</taxon>
        <taxon>Actinomycetota</taxon>
        <taxon>Actinomycetes</taxon>
        <taxon>Frankiales</taxon>
        <taxon>Frankiaceae</taxon>
        <taxon>Frankia</taxon>
    </lineage>
</organism>
<dbReference type="OrthoDB" id="142556at2"/>
<reference evidence="11" key="1">
    <citation type="submission" date="2015-02" db="EMBL/GenBank/DDBJ databases">
        <title>Draft Genome of Frankia sp. CpI1-S.</title>
        <authorList>
            <person name="Oshone R.T."/>
            <person name="Ngom M."/>
            <person name="Ghodhbane-Gtari F."/>
            <person name="Gtari M."/>
            <person name="Morris K."/>
            <person name="Thomas K."/>
            <person name="Sen A."/>
            <person name="Tisa L.S."/>
        </authorList>
    </citation>
    <scope>NUCLEOTIDE SEQUENCE [LARGE SCALE GENOMIC DNA]</scope>
    <source>
        <strain evidence="11">CpI1-S</strain>
    </source>
</reference>
<dbReference type="AlphaFoldDB" id="A0A0D8BEL0"/>
<dbReference type="Pfam" id="PF02771">
    <property type="entry name" value="Acyl-CoA_dh_N"/>
    <property type="match status" value="1"/>
</dbReference>
<dbReference type="GO" id="GO:0033539">
    <property type="term" value="P:fatty acid beta-oxidation using acyl-CoA dehydrogenase"/>
    <property type="evidence" value="ECO:0007669"/>
    <property type="project" value="TreeGrafter"/>
</dbReference>
<dbReference type="RefSeq" id="WP_044886447.1">
    <property type="nucleotide sequence ID" value="NZ_JYFN01000031.1"/>
</dbReference>
<keyword evidence="4 6" id="KW-0274">FAD</keyword>
<dbReference type="InterPro" id="IPR009100">
    <property type="entry name" value="AcylCoA_DH/oxidase_NM_dom_sf"/>
</dbReference>
<accession>A0A0D8BEL0</accession>
<evidence type="ECO:0000259" key="9">
    <source>
        <dbReference type="Pfam" id="PF02771"/>
    </source>
</evidence>
<dbReference type="EC" id="1.3.8.7" evidence="10"/>
<dbReference type="InterPro" id="IPR009075">
    <property type="entry name" value="AcylCo_DH/oxidase_C"/>
</dbReference>
<dbReference type="SUPFAM" id="SSF56645">
    <property type="entry name" value="Acyl-CoA dehydrogenase NM domain-like"/>
    <property type="match status" value="1"/>
</dbReference>
<evidence type="ECO:0000256" key="5">
    <source>
        <dbReference type="ARBA" id="ARBA00023002"/>
    </source>
</evidence>
<evidence type="ECO:0000256" key="4">
    <source>
        <dbReference type="ARBA" id="ARBA00022827"/>
    </source>
</evidence>
<evidence type="ECO:0000256" key="1">
    <source>
        <dbReference type="ARBA" id="ARBA00001974"/>
    </source>
</evidence>
<dbReference type="SUPFAM" id="SSF47203">
    <property type="entry name" value="Acyl-CoA dehydrogenase C-terminal domain-like"/>
    <property type="match status" value="1"/>
</dbReference>
<reference evidence="10 11" key="2">
    <citation type="journal article" date="2016" name="Genome Announc.">
        <title>Permanent Draft Genome Sequences for Two Variants of Frankia sp. Strain CpI1, the First Frankia Strain Isolated from Root Nodules of Comptonia peregrina.</title>
        <authorList>
            <person name="Oshone R."/>
            <person name="Hurst S.G.IV."/>
            <person name="Abebe-Akele F."/>
            <person name="Simpson S."/>
            <person name="Morris K."/>
            <person name="Thomas W.K."/>
            <person name="Tisa L.S."/>
        </authorList>
    </citation>
    <scope>NUCLEOTIDE SEQUENCE [LARGE SCALE GENOMIC DNA]</scope>
    <source>
        <strain evidence="11">CpI1-S</strain>
    </source>
</reference>
<dbReference type="InterPro" id="IPR046373">
    <property type="entry name" value="Acyl-CoA_Oxase/DH_mid-dom_sf"/>
</dbReference>
<comment type="cofactor">
    <cofactor evidence="1 6">
        <name>FAD</name>
        <dbReference type="ChEBI" id="CHEBI:57692"/>
    </cofactor>
</comment>
<dbReference type="Pfam" id="PF00441">
    <property type="entry name" value="Acyl-CoA_dh_1"/>
    <property type="match status" value="1"/>
</dbReference>
<dbReference type="InterPro" id="IPR036250">
    <property type="entry name" value="AcylCo_DH-like_C"/>
</dbReference>
<dbReference type="Gene3D" id="1.20.140.10">
    <property type="entry name" value="Butyryl-CoA Dehydrogenase, subunit A, domain 3"/>
    <property type="match status" value="1"/>
</dbReference>
<dbReference type="FunFam" id="1.20.140.10:FF:000001">
    <property type="entry name" value="Acyl-CoA dehydrogenase"/>
    <property type="match status" value="1"/>
</dbReference>
<dbReference type="PANTHER" id="PTHR48083:SF2">
    <property type="entry name" value="MEDIUM-CHAIN SPECIFIC ACYL-COA DEHYDROGENASE, MITOCHONDRIAL"/>
    <property type="match status" value="1"/>
</dbReference>
<name>A0A0D8BEL0_9ACTN</name>
<dbReference type="Gene3D" id="2.40.110.10">
    <property type="entry name" value="Butyryl-CoA Dehydrogenase, subunit A, domain 2"/>
    <property type="match status" value="1"/>
</dbReference>
<dbReference type="GO" id="GO:0050660">
    <property type="term" value="F:flavin adenine dinucleotide binding"/>
    <property type="evidence" value="ECO:0007669"/>
    <property type="project" value="InterPro"/>
</dbReference>
<gene>
    <name evidence="10" type="ORF">FF36_03880</name>
</gene>
<feature type="domain" description="Acyl-CoA dehydrogenase/oxidase C-terminal" evidence="7">
    <location>
        <begin position="249"/>
        <end position="398"/>
    </location>
</feature>
<dbReference type="Pfam" id="PF02770">
    <property type="entry name" value="Acyl-CoA_dh_M"/>
    <property type="match status" value="1"/>
</dbReference>
<evidence type="ECO:0000256" key="3">
    <source>
        <dbReference type="ARBA" id="ARBA00022630"/>
    </source>
</evidence>